<dbReference type="NCBIfam" id="TIGR00091">
    <property type="entry name" value="tRNA (guanosine(46)-N7)-methyltransferase TrmB"/>
    <property type="match status" value="1"/>
</dbReference>
<organism evidence="7">
    <name type="scientific">marine metagenome</name>
    <dbReference type="NCBI Taxonomy" id="408172"/>
    <lineage>
        <taxon>unclassified sequences</taxon>
        <taxon>metagenomes</taxon>
        <taxon>ecological metagenomes</taxon>
    </lineage>
</organism>
<keyword evidence="3" id="KW-0489">Methyltransferase</keyword>
<accession>A0A381N7J7</accession>
<evidence type="ECO:0000256" key="1">
    <source>
        <dbReference type="ARBA" id="ARBA00000142"/>
    </source>
</evidence>
<protein>
    <recommendedName>
        <fullName evidence="2">tRNA (guanine(46)-N(7))-methyltransferase</fullName>
        <ecNumber evidence="2">2.1.1.33</ecNumber>
    </recommendedName>
</protein>
<dbReference type="PROSITE" id="PS51625">
    <property type="entry name" value="SAM_MT_TRMB"/>
    <property type="match status" value="1"/>
</dbReference>
<dbReference type="HAMAP" id="MF_01057">
    <property type="entry name" value="tRNA_methyltr_TrmB"/>
    <property type="match status" value="1"/>
</dbReference>
<dbReference type="AlphaFoldDB" id="A0A381N7J7"/>
<dbReference type="Pfam" id="PF02390">
    <property type="entry name" value="Methyltransf_4"/>
    <property type="match status" value="1"/>
</dbReference>
<dbReference type="PANTHER" id="PTHR23417:SF14">
    <property type="entry name" value="PENTACOTRIPEPTIDE-REPEAT REGION OF PRORP DOMAIN-CONTAINING PROTEIN"/>
    <property type="match status" value="1"/>
</dbReference>
<dbReference type="EC" id="2.1.1.33" evidence="2"/>
<dbReference type="InterPro" id="IPR003358">
    <property type="entry name" value="tRNA_(Gua-N-7)_MeTrfase_Trmb"/>
</dbReference>
<evidence type="ECO:0000256" key="4">
    <source>
        <dbReference type="ARBA" id="ARBA00022679"/>
    </source>
</evidence>
<dbReference type="Gene3D" id="3.40.50.150">
    <property type="entry name" value="Vaccinia Virus protein VP39"/>
    <property type="match status" value="1"/>
</dbReference>
<evidence type="ECO:0000256" key="2">
    <source>
        <dbReference type="ARBA" id="ARBA00011977"/>
    </source>
</evidence>
<gene>
    <name evidence="7" type="ORF">METZ01_LOCUS2492</name>
</gene>
<dbReference type="EMBL" id="UINC01000127">
    <property type="protein sequence ID" value="SUZ49638.1"/>
    <property type="molecule type" value="Genomic_DNA"/>
</dbReference>
<evidence type="ECO:0000313" key="7">
    <source>
        <dbReference type="EMBL" id="SUZ49638.1"/>
    </source>
</evidence>
<name>A0A381N7J7_9ZZZZ</name>
<dbReference type="GO" id="GO:0008176">
    <property type="term" value="F:tRNA (guanine(46)-N7)-methyltransferase activity"/>
    <property type="evidence" value="ECO:0007669"/>
    <property type="project" value="UniProtKB-EC"/>
</dbReference>
<dbReference type="SUPFAM" id="SSF53335">
    <property type="entry name" value="S-adenosyl-L-methionine-dependent methyltransferases"/>
    <property type="match status" value="1"/>
</dbReference>
<proteinExistence type="inferred from homology"/>
<evidence type="ECO:0000256" key="6">
    <source>
        <dbReference type="ARBA" id="ARBA00022694"/>
    </source>
</evidence>
<evidence type="ECO:0000256" key="3">
    <source>
        <dbReference type="ARBA" id="ARBA00022603"/>
    </source>
</evidence>
<dbReference type="GO" id="GO:0043527">
    <property type="term" value="C:tRNA methyltransferase complex"/>
    <property type="evidence" value="ECO:0007669"/>
    <property type="project" value="TreeGrafter"/>
</dbReference>
<keyword evidence="4" id="KW-0808">Transferase</keyword>
<dbReference type="InterPro" id="IPR055361">
    <property type="entry name" value="tRNA_methyltr_TrmB_bact"/>
</dbReference>
<keyword evidence="6" id="KW-0819">tRNA processing</keyword>
<evidence type="ECO:0000256" key="5">
    <source>
        <dbReference type="ARBA" id="ARBA00022691"/>
    </source>
</evidence>
<keyword evidence="5" id="KW-0949">S-adenosyl-L-methionine</keyword>
<comment type="catalytic activity">
    <reaction evidence="1">
        <text>guanosine(46) in tRNA + S-adenosyl-L-methionine = N(7)-methylguanosine(46) in tRNA + S-adenosyl-L-homocysteine</text>
        <dbReference type="Rhea" id="RHEA:42708"/>
        <dbReference type="Rhea" id="RHEA-COMP:10188"/>
        <dbReference type="Rhea" id="RHEA-COMP:10189"/>
        <dbReference type="ChEBI" id="CHEBI:57856"/>
        <dbReference type="ChEBI" id="CHEBI:59789"/>
        <dbReference type="ChEBI" id="CHEBI:74269"/>
        <dbReference type="ChEBI" id="CHEBI:74480"/>
        <dbReference type="EC" id="2.1.1.33"/>
    </reaction>
</comment>
<dbReference type="InterPro" id="IPR029063">
    <property type="entry name" value="SAM-dependent_MTases_sf"/>
</dbReference>
<dbReference type="PANTHER" id="PTHR23417">
    <property type="entry name" value="3-DEOXY-D-MANNO-OCTULOSONIC-ACID TRANSFERASE/TRNA GUANINE-N 7 - -METHYLTRANSFERASE"/>
    <property type="match status" value="1"/>
</dbReference>
<reference evidence="7" key="1">
    <citation type="submission" date="2018-05" db="EMBL/GenBank/DDBJ databases">
        <authorList>
            <person name="Lanie J.A."/>
            <person name="Ng W.-L."/>
            <person name="Kazmierczak K.M."/>
            <person name="Andrzejewski T.M."/>
            <person name="Davidsen T.M."/>
            <person name="Wayne K.J."/>
            <person name="Tettelin H."/>
            <person name="Glass J.I."/>
            <person name="Rusch D."/>
            <person name="Podicherti R."/>
            <person name="Tsui H.-C.T."/>
            <person name="Winkler M.E."/>
        </authorList>
    </citation>
    <scope>NUCLEOTIDE SEQUENCE</scope>
</reference>
<dbReference type="CDD" id="cd02440">
    <property type="entry name" value="AdoMet_MTases"/>
    <property type="match status" value="1"/>
</dbReference>
<sequence length="193" mass="22997">MKFDSFKKISWKKTPDYKNILEIGFGSGEIILKNAKQFSDNLYIGVEYYKKGIAQLLKNIESENLENVRLYYGNATLFIKNIDSNFFDEIWLMYPDPWPKKKHWKRRFIQKSTIIELSRILKFRGRFLFFTDNSSYAVWGLKHILANESFKCLTEESNDCKTIDSKYSGSKYQKKSVILGVRTYYFIFEKVFQ</sequence>